<feature type="compositionally biased region" description="Polar residues" evidence="1">
    <location>
        <begin position="1"/>
        <end position="10"/>
    </location>
</feature>
<evidence type="ECO:0000259" key="2">
    <source>
        <dbReference type="PROSITE" id="PS51366"/>
    </source>
</evidence>
<dbReference type="HOGENOM" id="CLU_1105019_0_0_1"/>
<dbReference type="Proteomes" id="UP000015102">
    <property type="component" value="Unassembled WGS sequence"/>
</dbReference>
<proteinExistence type="predicted"/>
<keyword evidence="4" id="KW-1185">Reference proteome</keyword>
<organism evidence="3 4">
    <name type="scientific">Megaselia scalaris</name>
    <name type="common">Humpbacked fly</name>
    <name type="synonym">Phora scalaris</name>
    <dbReference type="NCBI Taxonomy" id="36166"/>
    <lineage>
        <taxon>Eukaryota</taxon>
        <taxon>Metazoa</taxon>
        <taxon>Ecdysozoa</taxon>
        <taxon>Arthropoda</taxon>
        <taxon>Hexapoda</taxon>
        <taxon>Insecta</taxon>
        <taxon>Pterygota</taxon>
        <taxon>Neoptera</taxon>
        <taxon>Endopterygota</taxon>
        <taxon>Diptera</taxon>
        <taxon>Brachycera</taxon>
        <taxon>Muscomorpha</taxon>
        <taxon>Platypezoidea</taxon>
        <taxon>Phoridae</taxon>
        <taxon>Megaseliini</taxon>
        <taxon>Megaselia</taxon>
    </lineage>
</organism>
<evidence type="ECO:0000313" key="3">
    <source>
        <dbReference type="EnsemblMetazoa" id="MESCA009216-PA"/>
    </source>
</evidence>
<reference evidence="3" key="2">
    <citation type="submission" date="2015-06" db="UniProtKB">
        <authorList>
            <consortium name="EnsemblMetazoa"/>
        </authorList>
    </citation>
    <scope>IDENTIFICATION</scope>
</reference>
<name>T1GZB8_MEGSC</name>
<dbReference type="InterPro" id="IPR003891">
    <property type="entry name" value="Initiation_fac_eIF4g_MI"/>
</dbReference>
<dbReference type="STRING" id="36166.T1GZB8"/>
<dbReference type="Pfam" id="PF02847">
    <property type="entry name" value="MA3"/>
    <property type="match status" value="1"/>
</dbReference>
<dbReference type="PROSITE" id="PS51366">
    <property type="entry name" value="MI"/>
    <property type="match status" value="1"/>
</dbReference>
<dbReference type="Gene3D" id="1.25.40.180">
    <property type="match status" value="1"/>
</dbReference>
<dbReference type="EMBL" id="CAQQ02181689">
    <property type="status" value="NOT_ANNOTATED_CDS"/>
    <property type="molecule type" value="Genomic_DNA"/>
</dbReference>
<accession>T1GZB8</accession>
<feature type="compositionally biased region" description="Polar residues" evidence="1">
    <location>
        <begin position="17"/>
        <end position="27"/>
    </location>
</feature>
<sequence>MWNSSGQNTKPAPPPTSNSFAALSMSDNKYKGDQQRMPQFGNKKNSYNKNSYDRDRSSSRSNRSQEYVPTQRQSSQQHQQQQQQQQQSIGKQQQYKTQVSKTKIKHPQKAPAASFDEISSLQTEKIGKAIKKIIENSFDTLSFDDSLPIFLEFPENQRWAFVFLIFYEYLHLAKLTGSYRTTAAEFIVYLLNHNYISLEHFSYGYKFFSEIASDLLIDVPDAWQYIFECAIVLIGKNIINVLDLWNEDLQMS</sequence>
<evidence type="ECO:0000256" key="1">
    <source>
        <dbReference type="SAM" id="MobiDB-lite"/>
    </source>
</evidence>
<evidence type="ECO:0000313" key="4">
    <source>
        <dbReference type="Proteomes" id="UP000015102"/>
    </source>
</evidence>
<feature type="compositionally biased region" description="Low complexity" evidence="1">
    <location>
        <begin position="71"/>
        <end position="94"/>
    </location>
</feature>
<dbReference type="SUPFAM" id="SSF48371">
    <property type="entry name" value="ARM repeat"/>
    <property type="match status" value="1"/>
</dbReference>
<dbReference type="InterPro" id="IPR016024">
    <property type="entry name" value="ARM-type_fold"/>
</dbReference>
<reference evidence="4" key="1">
    <citation type="submission" date="2013-02" db="EMBL/GenBank/DDBJ databases">
        <authorList>
            <person name="Hughes D."/>
        </authorList>
    </citation>
    <scope>NUCLEOTIDE SEQUENCE</scope>
    <source>
        <strain>Durham</strain>
        <strain evidence="4">NC isolate 2 -- Noor lab</strain>
    </source>
</reference>
<dbReference type="AlphaFoldDB" id="T1GZB8"/>
<dbReference type="EnsemblMetazoa" id="MESCA009216-RA">
    <property type="protein sequence ID" value="MESCA009216-PA"/>
    <property type="gene ID" value="MESCA009216"/>
</dbReference>
<feature type="region of interest" description="Disordered" evidence="1">
    <location>
        <begin position="1"/>
        <end position="113"/>
    </location>
</feature>
<feature type="domain" description="MI" evidence="2">
    <location>
        <begin position="125"/>
        <end position="249"/>
    </location>
</feature>
<protein>
    <recommendedName>
        <fullName evidence="2">MI domain-containing protein</fullName>
    </recommendedName>
</protein>